<sequence>TEAMVYGDFDKTDAEKTAQIFRQKTKTKGINREEAFDLKYLKLDEPEIIQYTDNLLVNNSCFFRQYVLGEDSPQIRAVSKIISKALQQPFYTEMRTNQQLGYIVWSYTNNLDETHFLNFLIQSGVYPADELNRRADEFIISSAEIINSMDSETFQQVVDSIIEELEKTPMSIAERARKLKTYIFEHDADYLRDQDTIESLRTIDKETVSNLLDSTVSPKSRRMVNILTFAENHENTTKVKNSFSNLDTWKASRAYE</sequence>
<dbReference type="AlphaFoldDB" id="A0A381V760"/>
<dbReference type="SUPFAM" id="SSF63411">
    <property type="entry name" value="LuxS/MPP-like metallohydrolase"/>
    <property type="match status" value="1"/>
</dbReference>
<keyword evidence="1" id="KW-0479">Metal-binding</keyword>
<evidence type="ECO:0000313" key="3">
    <source>
        <dbReference type="EMBL" id="SVA36216.1"/>
    </source>
</evidence>
<dbReference type="GO" id="GO:0005739">
    <property type="term" value="C:mitochondrion"/>
    <property type="evidence" value="ECO:0007669"/>
    <property type="project" value="TreeGrafter"/>
</dbReference>
<dbReference type="InterPro" id="IPR050626">
    <property type="entry name" value="Peptidase_M16"/>
</dbReference>
<dbReference type="GO" id="GO:0043171">
    <property type="term" value="P:peptide catabolic process"/>
    <property type="evidence" value="ECO:0007669"/>
    <property type="project" value="TreeGrafter"/>
</dbReference>
<gene>
    <name evidence="3" type="ORF">METZ01_LOCUS89070</name>
</gene>
<accession>A0A381V760</accession>
<dbReference type="PANTHER" id="PTHR43690:SF18">
    <property type="entry name" value="INSULIN-DEGRADING ENZYME-RELATED"/>
    <property type="match status" value="1"/>
</dbReference>
<evidence type="ECO:0000259" key="2">
    <source>
        <dbReference type="Pfam" id="PF22456"/>
    </source>
</evidence>
<dbReference type="GO" id="GO:0051603">
    <property type="term" value="P:proteolysis involved in protein catabolic process"/>
    <property type="evidence" value="ECO:0007669"/>
    <property type="project" value="TreeGrafter"/>
</dbReference>
<evidence type="ECO:0000256" key="1">
    <source>
        <dbReference type="ARBA" id="ARBA00022723"/>
    </source>
</evidence>
<feature type="non-terminal residue" evidence="3">
    <location>
        <position position="1"/>
    </location>
</feature>
<dbReference type="PANTHER" id="PTHR43690">
    <property type="entry name" value="NARDILYSIN"/>
    <property type="match status" value="1"/>
</dbReference>
<protein>
    <recommendedName>
        <fullName evidence="2">Coenzyme PQQ synthesis protein F-like C-terminal lobe domain-containing protein</fullName>
    </recommendedName>
</protein>
<dbReference type="Pfam" id="PF22456">
    <property type="entry name" value="PqqF-like_C_4"/>
    <property type="match status" value="1"/>
</dbReference>
<dbReference type="GO" id="GO:0046872">
    <property type="term" value="F:metal ion binding"/>
    <property type="evidence" value="ECO:0007669"/>
    <property type="project" value="UniProtKB-KW"/>
</dbReference>
<dbReference type="EMBL" id="UINC01008040">
    <property type="protein sequence ID" value="SVA36216.1"/>
    <property type="molecule type" value="Genomic_DNA"/>
</dbReference>
<reference evidence="3" key="1">
    <citation type="submission" date="2018-05" db="EMBL/GenBank/DDBJ databases">
        <authorList>
            <person name="Lanie J.A."/>
            <person name="Ng W.-L."/>
            <person name="Kazmierczak K.M."/>
            <person name="Andrzejewski T.M."/>
            <person name="Davidsen T.M."/>
            <person name="Wayne K.J."/>
            <person name="Tettelin H."/>
            <person name="Glass J.I."/>
            <person name="Rusch D."/>
            <person name="Podicherti R."/>
            <person name="Tsui H.-C.T."/>
            <person name="Winkler M.E."/>
        </authorList>
    </citation>
    <scope>NUCLEOTIDE SEQUENCE</scope>
</reference>
<dbReference type="Gene3D" id="3.30.830.10">
    <property type="entry name" value="Metalloenzyme, LuxS/M16 peptidase-like"/>
    <property type="match status" value="2"/>
</dbReference>
<organism evidence="3">
    <name type="scientific">marine metagenome</name>
    <dbReference type="NCBI Taxonomy" id="408172"/>
    <lineage>
        <taxon>unclassified sequences</taxon>
        <taxon>metagenomes</taxon>
        <taxon>ecological metagenomes</taxon>
    </lineage>
</organism>
<feature type="domain" description="Coenzyme PQQ synthesis protein F-like C-terminal lobe" evidence="2">
    <location>
        <begin position="83"/>
        <end position="178"/>
    </location>
</feature>
<dbReference type="GO" id="GO:0004222">
    <property type="term" value="F:metalloendopeptidase activity"/>
    <property type="evidence" value="ECO:0007669"/>
    <property type="project" value="TreeGrafter"/>
</dbReference>
<proteinExistence type="predicted"/>
<dbReference type="GO" id="GO:0005829">
    <property type="term" value="C:cytosol"/>
    <property type="evidence" value="ECO:0007669"/>
    <property type="project" value="TreeGrafter"/>
</dbReference>
<dbReference type="InterPro" id="IPR011249">
    <property type="entry name" value="Metalloenz_LuxS/M16"/>
</dbReference>
<dbReference type="InterPro" id="IPR054734">
    <property type="entry name" value="PqqF-like_C_4"/>
</dbReference>
<name>A0A381V760_9ZZZZ</name>